<dbReference type="Proteomes" id="UP000186019">
    <property type="component" value="Unassembled WGS sequence"/>
</dbReference>
<reference evidence="2" key="1">
    <citation type="submission" date="2017-01" db="EMBL/GenBank/DDBJ databases">
        <authorList>
            <person name="Varghese N."/>
            <person name="Submissions S."/>
        </authorList>
    </citation>
    <scope>NUCLEOTIDE SEQUENCE [LARGE SCALE GENOMIC DNA]</scope>
    <source>
        <strain evidence="2">DSM 29590</strain>
    </source>
</reference>
<dbReference type="RefSeq" id="WP_076532459.1">
    <property type="nucleotide sequence ID" value="NZ_FOAC01000001.1"/>
</dbReference>
<dbReference type="OrthoDB" id="7739838at2"/>
<keyword evidence="2" id="KW-1185">Reference proteome</keyword>
<dbReference type="EMBL" id="FTNV01000001">
    <property type="protein sequence ID" value="SIS06509.1"/>
    <property type="molecule type" value="Genomic_DNA"/>
</dbReference>
<protein>
    <recommendedName>
        <fullName evidence="3">DUF4274 domain-containing protein</fullName>
    </recommendedName>
</protein>
<sequence length="183" mass="20633">MQMPIRQDWSQGCADAHLRAMRRAPRSDLARLACSYDWSAHPEPVLGWVMAQRRIELAVALTVFLRGAPERFNYMPKRDVPPQHEAEARLLDNICLRINSGYYLPATPMAAPDLPRLENWLAAQKADRAEGSGGRWILDEAIVERVLIQAAAPAEAMDTRLDTAALRRGRLFALLAPLLRRRA</sequence>
<accession>A0A1N7G1N4</accession>
<dbReference type="AlphaFoldDB" id="A0A1N7G1N4"/>
<evidence type="ECO:0000313" key="1">
    <source>
        <dbReference type="EMBL" id="SIS06509.1"/>
    </source>
</evidence>
<gene>
    <name evidence="1" type="ORF">SAMN05421666_1584</name>
</gene>
<organism evidence="1 2">
    <name type="scientific">Roseovarius nanhaiticus</name>
    <dbReference type="NCBI Taxonomy" id="573024"/>
    <lineage>
        <taxon>Bacteria</taxon>
        <taxon>Pseudomonadati</taxon>
        <taxon>Pseudomonadota</taxon>
        <taxon>Alphaproteobacteria</taxon>
        <taxon>Rhodobacterales</taxon>
        <taxon>Roseobacteraceae</taxon>
        <taxon>Roseovarius</taxon>
    </lineage>
</organism>
<evidence type="ECO:0000313" key="2">
    <source>
        <dbReference type="Proteomes" id="UP000186019"/>
    </source>
</evidence>
<evidence type="ECO:0008006" key="3">
    <source>
        <dbReference type="Google" id="ProtNLM"/>
    </source>
</evidence>
<proteinExistence type="predicted"/>
<dbReference type="STRING" id="573024.SAMN05216208_0552"/>
<name>A0A1N7G1N4_9RHOB</name>